<feature type="domain" description="N-acetyltransferase" evidence="1">
    <location>
        <begin position="12"/>
        <end position="170"/>
    </location>
</feature>
<evidence type="ECO:0000313" key="2">
    <source>
        <dbReference type="EMBL" id="GEM74871.1"/>
    </source>
</evidence>
<dbReference type="InterPro" id="IPR000182">
    <property type="entry name" value="GNAT_dom"/>
</dbReference>
<dbReference type="InterPro" id="IPR051908">
    <property type="entry name" value="Ribosomal_N-acetyltransferase"/>
</dbReference>
<comment type="caution">
    <text evidence="2">The sequence shown here is derived from an EMBL/GenBank/DDBJ whole genome shotgun (WGS) entry which is preliminary data.</text>
</comment>
<protein>
    <submittedName>
        <fullName evidence="2">Ribosomal-protein-serine acetyltransferase</fullName>
    </submittedName>
</protein>
<dbReference type="RefSeq" id="WP_039979081.1">
    <property type="nucleotide sequence ID" value="NZ_BAOJ01000009.1"/>
</dbReference>
<dbReference type="Pfam" id="PF13302">
    <property type="entry name" value="Acetyltransf_3"/>
    <property type="match status" value="1"/>
</dbReference>
<dbReference type="GO" id="GO:0005737">
    <property type="term" value="C:cytoplasm"/>
    <property type="evidence" value="ECO:0007669"/>
    <property type="project" value="TreeGrafter"/>
</dbReference>
<dbReference type="PANTHER" id="PTHR43441:SF11">
    <property type="entry name" value="RIBOSOMAL-PROTEIN-SERINE ACETYLTRANSFERASE"/>
    <property type="match status" value="1"/>
</dbReference>
<dbReference type="SUPFAM" id="SSF55729">
    <property type="entry name" value="Acyl-CoA N-acyltransferases (Nat)"/>
    <property type="match status" value="1"/>
</dbReference>
<dbReference type="EMBL" id="BJXJ01000007">
    <property type="protein sequence ID" value="GEM74871.1"/>
    <property type="molecule type" value="Genomic_DNA"/>
</dbReference>
<sequence length="182" mass="20665">MSPAFEISSRRLTLRLIPPTDAIILNELFKESPSLHQWLDWCHKDICINEVNDFLLVTRVNWVKGQAFDFGVYEYKTQCLLGMVAITELYPCFNMASLGYWIGDAHQNNGYGKEAIKSLAAFCFNKLNLTRLEIVCDPRNIASNALIKSIGARKESLARNRFIFNGQPRTGIVYSLIPSDIT</sequence>
<dbReference type="GO" id="GO:1990189">
    <property type="term" value="F:protein N-terminal-serine acetyltransferase activity"/>
    <property type="evidence" value="ECO:0007669"/>
    <property type="project" value="TreeGrafter"/>
</dbReference>
<dbReference type="Proteomes" id="UP000321922">
    <property type="component" value="Unassembled WGS sequence"/>
</dbReference>
<evidence type="ECO:0000259" key="1">
    <source>
        <dbReference type="PROSITE" id="PS51186"/>
    </source>
</evidence>
<dbReference type="Gene3D" id="3.40.630.30">
    <property type="match status" value="1"/>
</dbReference>
<dbReference type="OrthoDB" id="5292292at2"/>
<gene>
    <name evidence="2" type="ORF">VSA01S_09830</name>
</gene>
<keyword evidence="3" id="KW-1185">Reference proteome</keyword>
<dbReference type="PANTHER" id="PTHR43441">
    <property type="entry name" value="RIBOSOMAL-PROTEIN-SERINE ACETYLTRANSFERASE"/>
    <property type="match status" value="1"/>
</dbReference>
<proteinExistence type="predicted"/>
<dbReference type="PROSITE" id="PS51186">
    <property type="entry name" value="GNAT"/>
    <property type="match status" value="1"/>
</dbReference>
<evidence type="ECO:0000313" key="3">
    <source>
        <dbReference type="Proteomes" id="UP000321922"/>
    </source>
</evidence>
<keyword evidence="2" id="KW-0808">Transferase</keyword>
<dbReference type="GO" id="GO:0008999">
    <property type="term" value="F:protein-N-terminal-alanine acetyltransferase activity"/>
    <property type="evidence" value="ECO:0007669"/>
    <property type="project" value="TreeGrafter"/>
</dbReference>
<name>A0A511QC47_9VIBR</name>
<reference evidence="2 3" key="1">
    <citation type="submission" date="2019-07" db="EMBL/GenBank/DDBJ databases">
        <title>Whole genome shotgun sequence of Vibrio sagamiensis NBRC 104589.</title>
        <authorList>
            <person name="Hosoyama A."/>
            <person name="Uohara A."/>
            <person name="Ohji S."/>
            <person name="Ichikawa N."/>
        </authorList>
    </citation>
    <scope>NUCLEOTIDE SEQUENCE [LARGE SCALE GENOMIC DNA]</scope>
    <source>
        <strain evidence="2 3">NBRC 104589</strain>
    </source>
</reference>
<dbReference type="InterPro" id="IPR016181">
    <property type="entry name" value="Acyl_CoA_acyltransferase"/>
</dbReference>
<accession>A0A511QC47</accession>
<organism evidence="2 3">
    <name type="scientific">Vibrio sagamiensis NBRC 104589</name>
    <dbReference type="NCBI Taxonomy" id="1219064"/>
    <lineage>
        <taxon>Bacteria</taxon>
        <taxon>Pseudomonadati</taxon>
        <taxon>Pseudomonadota</taxon>
        <taxon>Gammaproteobacteria</taxon>
        <taxon>Vibrionales</taxon>
        <taxon>Vibrionaceae</taxon>
        <taxon>Vibrio</taxon>
    </lineage>
</organism>
<dbReference type="AlphaFoldDB" id="A0A511QC47"/>